<dbReference type="InterPro" id="IPR029063">
    <property type="entry name" value="SAM-dependent_MTases_sf"/>
</dbReference>
<dbReference type="SUPFAM" id="SSF53335">
    <property type="entry name" value="S-adenosyl-L-methionine-dependent methyltransferases"/>
    <property type="match status" value="1"/>
</dbReference>
<proteinExistence type="predicted"/>
<feature type="compositionally biased region" description="Basic and acidic residues" evidence="2">
    <location>
        <begin position="175"/>
        <end position="186"/>
    </location>
</feature>
<dbReference type="PROSITE" id="PS50297">
    <property type="entry name" value="ANK_REP_REGION"/>
    <property type="match status" value="2"/>
</dbReference>
<dbReference type="PROSITE" id="PS50088">
    <property type="entry name" value="ANK_REPEAT"/>
    <property type="match status" value="2"/>
</dbReference>
<keyword evidence="1" id="KW-0040">ANK repeat</keyword>
<feature type="compositionally biased region" description="Gly residues" evidence="2">
    <location>
        <begin position="146"/>
        <end position="157"/>
    </location>
</feature>
<dbReference type="PANTHER" id="PTHR14614:SF132">
    <property type="entry name" value="PROTEIN-LYSINE METHYLTRANSFERASE C42C1.13"/>
    <property type="match status" value="1"/>
</dbReference>
<feature type="repeat" description="ANK" evidence="1">
    <location>
        <begin position="43"/>
        <end position="66"/>
    </location>
</feature>
<accession>F2U3Z6</accession>
<dbReference type="EMBL" id="GL832960">
    <property type="protein sequence ID" value="EGD82340.1"/>
    <property type="molecule type" value="Genomic_DNA"/>
</dbReference>
<dbReference type="RefSeq" id="XP_004996523.1">
    <property type="nucleotide sequence ID" value="XM_004996466.1"/>
</dbReference>
<organism evidence="4">
    <name type="scientific">Salpingoeca rosetta (strain ATCC 50818 / BSB-021)</name>
    <dbReference type="NCBI Taxonomy" id="946362"/>
    <lineage>
        <taxon>Eukaryota</taxon>
        <taxon>Choanoflagellata</taxon>
        <taxon>Craspedida</taxon>
        <taxon>Salpingoecidae</taxon>
        <taxon>Salpingoeca</taxon>
    </lineage>
</organism>
<feature type="compositionally biased region" description="Basic residues" evidence="2">
    <location>
        <begin position="164"/>
        <end position="174"/>
    </location>
</feature>
<feature type="compositionally biased region" description="Basic and acidic residues" evidence="2">
    <location>
        <begin position="499"/>
        <end position="521"/>
    </location>
</feature>
<dbReference type="InParanoid" id="F2U3Z6"/>
<sequence>MAEKRSVTEEDVEEMLLCARYGEVDEMKELIELGVPVDSKDGMGNTALHYAAANGLMDCAEYLVKKKCPYLPNNSGNLPLHWAIQNKAADVVQLLMKSYPEVNVLQTNEFGKSAVTEAFNAQDQQILKLVLEHPSAAALEEEGKDGSSGKGGSGSGAKKGTAASKKKPQQKGKKQKQDASKKKEDDATATASTAQQDKATSDASDSKSTAGRDDTAESSQVLQTHTHDMRFSPDGPEVHVREIATDWFGKVFGDMPEDDTTGIQLWAASLIAARWVVDVAARLDGARVLELGAGCGLPGLAALAYTHAKQVVITDYFSHTVDNIKHNLSINAHIPTLTERGHVHALDWNNENTWLHESDGNLCQFDVLLGCDLVYDTPLVAPLCNLVRRCLAPHGTFFYVSGGKRKGAKEFITALRDCGLECKIAPLKPEYKANPLVSGDEQELELHFNELHENVQVLFEFSWPSKTVTNNDGDGGEDGRTASDADAGDDDDDDDDEKEDKREDVTKDDSTQDIGKDNGDA</sequence>
<dbReference type="PANTHER" id="PTHR14614">
    <property type="entry name" value="HEPATOCELLULAR CARCINOMA-ASSOCIATED ANTIGEN"/>
    <property type="match status" value="1"/>
</dbReference>
<dbReference type="InterPro" id="IPR036770">
    <property type="entry name" value="Ankyrin_rpt-contain_sf"/>
</dbReference>
<dbReference type="AlphaFoldDB" id="F2U3Z6"/>
<dbReference type="Gene3D" id="3.40.50.150">
    <property type="entry name" value="Vaccinia Virus protein VP39"/>
    <property type="match status" value="1"/>
</dbReference>
<feature type="compositionally biased region" description="Acidic residues" evidence="2">
    <location>
        <begin position="486"/>
        <end position="498"/>
    </location>
</feature>
<dbReference type="SUPFAM" id="SSF48403">
    <property type="entry name" value="Ankyrin repeat"/>
    <property type="match status" value="1"/>
</dbReference>
<dbReference type="Proteomes" id="UP000007799">
    <property type="component" value="Unassembled WGS sequence"/>
</dbReference>
<dbReference type="OMA" id="IQNKHYE"/>
<evidence type="ECO:0000313" key="3">
    <source>
        <dbReference type="EMBL" id="EGD82340.1"/>
    </source>
</evidence>
<dbReference type="Gene3D" id="1.25.40.20">
    <property type="entry name" value="Ankyrin repeat-containing domain"/>
    <property type="match status" value="1"/>
</dbReference>
<name>F2U3Z6_SALR5</name>
<dbReference type="STRING" id="946362.F2U3Z6"/>
<reference evidence="3" key="1">
    <citation type="submission" date="2009-08" db="EMBL/GenBank/DDBJ databases">
        <title>Annotation of Salpingoeca rosetta.</title>
        <authorList>
            <consortium name="The Broad Institute Genome Sequencing Platform"/>
            <person name="Russ C."/>
            <person name="Cuomo C."/>
            <person name="Burger G."/>
            <person name="Gray M.W."/>
            <person name="Holland P.W.H."/>
            <person name="King N."/>
            <person name="Lang F.B.F."/>
            <person name="Roger A.J."/>
            <person name="Ruiz-Trillo I."/>
            <person name="Young S.K."/>
            <person name="Zeng Q."/>
            <person name="Gargeya S."/>
            <person name="Alvarado L."/>
            <person name="Berlin A."/>
            <person name="Chapman S.B."/>
            <person name="Chen Z."/>
            <person name="Freedman E."/>
            <person name="Gellesch M."/>
            <person name="Goldberg J."/>
            <person name="Griggs A."/>
            <person name="Gujja S."/>
            <person name="Heilman E."/>
            <person name="Heiman D."/>
            <person name="Howarth C."/>
            <person name="Mehta T."/>
            <person name="Neiman D."/>
            <person name="Pearson M."/>
            <person name="Roberts A."/>
            <person name="Saif S."/>
            <person name="Shea T."/>
            <person name="Shenoy N."/>
            <person name="Sisk P."/>
            <person name="Stolte C."/>
            <person name="Sykes S."/>
            <person name="White J."/>
            <person name="Yandava C."/>
            <person name="Haas B."/>
            <person name="Nusbaum C."/>
            <person name="Birren B."/>
        </authorList>
    </citation>
    <scope>NUCLEOTIDE SEQUENCE [LARGE SCALE GENOMIC DNA]</scope>
    <source>
        <strain evidence="3">ATCC 50818</strain>
    </source>
</reference>
<feature type="repeat" description="ANK" evidence="1">
    <location>
        <begin position="75"/>
        <end position="107"/>
    </location>
</feature>
<keyword evidence="4" id="KW-1185">Reference proteome</keyword>
<evidence type="ECO:0000256" key="1">
    <source>
        <dbReference type="PROSITE-ProRule" id="PRU00023"/>
    </source>
</evidence>
<dbReference type="Pfam" id="PF10294">
    <property type="entry name" value="Methyltransf_16"/>
    <property type="match status" value="1"/>
</dbReference>
<dbReference type="eggNOG" id="ENOG502S4K7">
    <property type="taxonomic scope" value="Eukaryota"/>
</dbReference>
<dbReference type="InterPro" id="IPR019410">
    <property type="entry name" value="Methyltransf_16"/>
</dbReference>
<dbReference type="InterPro" id="IPR002110">
    <property type="entry name" value="Ankyrin_rpt"/>
</dbReference>
<feature type="region of interest" description="Disordered" evidence="2">
    <location>
        <begin position="468"/>
        <end position="521"/>
    </location>
</feature>
<dbReference type="Pfam" id="PF12796">
    <property type="entry name" value="Ank_2"/>
    <property type="match status" value="1"/>
</dbReference>
<dbReference type="GeneID" id="16077111"/>
<feature type="region of interest" description="Disordered" evidence="2">
    <location>
        <begin position="138"/>
        <end position="221"/>
    </location>
</feature>
<dbReference type="SMART" id="SM00248">
    <property type="entry name" value="ANK"/>
    <property type="match status" value="4"/>
</dbReference>
<dbReference type="CDD" id="cd02440">
    <property type="entry name" value="AdoMet_MTases"/>
    <property type="match status" value="1"/>
</dbReference>
<evidence type="ECO:0000256" key="2">
    <source>
        <dbReference type="SAM" id="MobiDB-lite"/>
    </source>
</evidence>
<evidence type="ECO:0000313" key="4">
    <source>
        <dbReference type="Proteomes" id="UP000007799"/>
    </source>
</evidence>
<gene>
    <name evidence="3" type="ORF">PTSG_03004</name>
</gene>
<dbReference type="KEGG" id="sre:PTSG_03004"/>
<dbReference type="OrthoDB" id="46564at2759"/>
<protein>
    <submittedName>
        <fullName evidence="3">Uncharacterized protein</fullName>
    </submittedName>
</protein>
<feature type="compositionally biased region" description="Low complexity" evidence="2">
    <location>
        <begin position="188"/>
        <end position="209"/>
    </location>
</feature>